<evidence type="ECO:0000313" key="1">
    <source>
        <dbReference type="EMBL" id="GBL72761.1"/>
    </source>
</evidence>
<protein>
    <submittedName>
        <fullName evidence="1">Uncharacterized protein</fullName>
    </submittedName>
</protein>
<dbReference type="AlphaFoldDB" id="A0A4Y1ZZ18"/>
<keyword evidence="2" id="KW-1185">Reference proteome</keyword>
<organism evidence="1 2">
    <name type="scientific">Araneus ventricosus</name>
    <name type="common">Orbweaver spider</name>
    <name type="synonym">Epeira ventricosa</name>
    <dbReference type="NCBI Taxonomy" id="182803"/>
    <lineage>
        <taxon>Eukaryota</taxon>
        <taxon>Metazoa</taxon>
        <taxon>Ecdysozoa</taxon>
        <taxon>Arthropoda</taxon>
        <taxon>Chelicerata</taxon>
        <taxon>Arachnida</taxon>
        <taxon>Araneae</taxon>
        <taxon>Araneomorphae</taxon>
        <taxon>Entelegynae</taxon>
        <taxon>Araneoidea</taxon>
        <taxon>Araneidae</taxon>
        <taxon>Araneus</taxon>
    </lineage>
</organism>
<accession>A0A4Y1ZZ18</accession>
<proteinExistence type="predicted"/>
<evidence type="ECO:0000313" key="2">
    <source>
        <dbReference type="Proteomes" id="UP000499080"/>
    </source>
</evidence>
<comment type="caution">
    <text evidence="1">The sequence shown here is derived from an EMBL/GenBank/DDBJ whole genome shotgun (WGS) entry which is preliminary data.</text>
</comment>
<dbReference type="Proteomes" id="UP000499080">
    <property type="component" value="Unassembled WGS sequence"/>
</dbReference>
<gene>
    <name evidence="1" type="ORF">AVEN_127984_1</name>
</gene>
<name>A0A4Y1ZZ18_ARAVE</name>
<sequence>MVTPVALGWKFTNFPLHANVTTPRQNQSSIRKTDENWSGVVGSLDIQLLHFDCRALNAEMRLAQIRGGEGSLSLEEIGAGLGFKVEGGVDAVGD</sequence>
<dbReference type="EMBL" id="BGPR01000002">
    <property type="protein sequence ID" value="GBL72761.1"/>
    <property type="molecule type" value="Genomic_DNA"/>
</dbReference>
<reference evidence="1 2" key="1">
    <citation type="journal article" date="2019" name="Sci. Rep.">
        <title>Orb-weaving spider Araneus ventricosus genome elucidates the spidroin gene catalogue.</title>
        <authorList>
            <person name="Kono N."/>
            <person name="Nakamura H."/>
            <person name="Ohtoshi R."/>
            <person name="Moran D.A.P."/>
            <person name="Shinohara A."/>
            <person name="Yoshida Y."/>
            <person name="Fujiwara M."/>
            <person name="Mori M."/>
            <person name="Tomita M."/>
            <person name="Arakawa K."/>
        </authorList>
    </citation>
    <scope>NUCLEOTIDE SEQUENCE [LARGE SCALE GENOMIC DNA]</scope>
</reference>